<dbReference type="AlphaFoldDB" id="A0A4E0R2K3"/>
<feature type="compositionally biased region" description="Polar residues" evidence="1">
    <location>
        <begin position="15"/>
        <end position="32"/>
    </location>
</feature>
<evidence type="ECO:0000313" key="2">
    <source>
        <dbReference type="EMBL" id="THD22369.1"/>
    </source>
</evidence>
<proteinExistence type="predicted"/>
<accession>A0A4E0R2K3</accession>
<protein>
    <submittedName>
        <fullName evidence="2">Uncharacterized protein</fullName>
    </submittedName>
</protein>
<dbReference type="EMBL" id="JXXN02002804">
    <property type="protein sequence ID" value="THD22369.1"/>
    <property type="molecule type" value="Genomic_DNA"/>
</dbReference>
<feature type="compositionally biased region" description="Basic and acidic residues" evidence="1">
    <location>
        <begin position="47"/>
        <end position="57"/>
    </location>
</feature>
<evidence type="ECO:0000256" key="1">
    <source>
        <dbReference type="SAM" id="MobiDB-lite"/>
    </source>
</evidence>
<keyword evidence="3" id="KW-1185">Reference proteome</keyword>
<comment type="caution">
    <text evidence="2">The sequence shown here is derived from an EMBL/GenBank/DDBJ whole genome shotgun (WGS) entry which is preliminary data.</text>
</comment>
<dbReference type="Proteomes" id="UP000230066">
    <property type="component" value="Unassembled WGS sequence"/>
</dbReference>
<reference evidence="2" key="1">
    <citation type="submission" date="2019-03" db="EMBL/GenBank/DDBJ databases">
        <title>Improved annotation for the trematode Fasciola hepatica.</title>
        <authorList>
            <person name="Choi Y.-J."/>
            <person name="Martin J."/>
            <person name="Mitreva M."/>
        </authorList>
    </citation>
    <scope>NUCLEOTIDE SEQUENCE [LARGE SCALE GENOMIC DNA]</scope>
</reference>
<sequence length="149" mass="16405">MDGAPHKKSAPSIRPPTTVTPKSFQFTPCSDSFHTKMGPKQHKGHRHPQEYNGEKRQQMVTSVRSLKWTASEKAAPIGLANDLSAIHSERQPLGAAISTQFPTRSAESILTGKARETFCLIAHLPRKVPNPLSFPQTLHTSPVQSKLPH</sequence>
<feature type="compositionally biased region" description="Basic residues" evidence="1">
    <location>
        <begin position="37"/>
        <end position="46"/>
    </location>
</feature>
<feature type="region of interest" description="Disordered" evidence="1">
    <location>
        <begin position="1"/>
        <end position="57"/>
    </location>
</feature>
<name>A0A4E0R2K3_FASHE</name>
<gene>
    <name evidence="2" type="ORF">D915_007031</name>
</gene>
<evidence type="ECO:0000313" key="3">
    <source>
        <dbReference type="Proteomes" id="UP000230066"/>
    </source>
</evidence>
<organism evidence="2 3">
    <name type="scientific">Fasciola hepatica</name>
    <name type="common">Liver fluke</name>
    <dbReference type="NCBI Taxonomy" id="6192"/>
    <lineage>
        <taxon>Eukaryota</taxon>
        <taxon>Metazoa</taxon>
        <taxon>Spiralia</taxon>
        <taxon>Lophotrochozoa</taxon>
        <taxon>Platyhelminthes</taxon>
        <taxon>Trematoda</taxon>
        <taxon>Digenea</taxon>
        <taxon>Plagiorchiida</taxon>
        <taxon>Echinostomata</taxon>
        <taxon>Echinostomatoidea</taxon>
        <taxon>Fasciolidae</taxon>
        <taxon>Fasciola</taxon>
    </lineage>
</organism>